<name>A0ABQ0LEU1_MYCCL</name>
<evidence type="ECO:0000256" key="1">
    <source>
        <dbReference type="SAM" id="MobiDB-lite"/>
    </source>
</evidence>
<evidence type="ECO:0000313" key="2">
    <source>
        <dbReference type="EMBL" id="GAT49622.1"/>
    </source>
</evidence>
<feature type="region of interest" description="Disordered" evidence="1">
    <location>
        <begin position="1"/>
        <end position="53"/>
    </location>
</feature>
<proteinExistence type="predicted"/>
<feature type="compositionally biased region" description="Polar residues" evidence="1">
    <location>
        <begin position="1"/>
        <end position="15"/>
    </location>
</feature>
<accession>A0ABQ0LEU1</accession>
<gene>
    <name evidence="2" type="ORF">MCHLO_06922</name>
</gene>
<sequence length="166" mass="17967">MQRQSSRPTVLSTRNSSSSSSSEQPPAAPRIAIVPLPDDDEDLPPSNEPPRADSLAAAIPVSLPINLKQFFKRDKLAAGVVNNVIAANQIILVHRRETFDSNPHAPALLELEVSDERGTFAHAVVRQLADIVRAPLDVNLFRTLSTARQASVRAHFIAQVPSVVEG</sequence>
<dbReference type="Proteomes" id="UP000815677">
    <property type="component" value="Unassembled WGS sequence"/>
</dbReference>
<protein>
    <submittedName>
        <fullName evidence="2">Uncharacterized protein</fullName>
    </submittedName>
</protein>
<dbReference type="EMBL" id="DF845713">
    <property type="protein sequence ID" value="GAT49622.1"/>
    <property type="molecule type" value="Genomic_DNA"/>
</dbReference>
<feature type="non-terminal residue" evidence="2">
    <location>
        <position position="166"/>
    </location>
</feature>
<evidence type="ECO:0000313" key="3">
    <source>
        <dbReference type="Proteomes" id="UP000815677"/>
    </source>
</evidence>
<feature type="non-terminal residue" evidence="2">
    <location>
        <position position="1"/>
    </location>
</feature>
<reference evidence="2" key="1">
    <citation type="submission" date="2014-09" db="EMBL/GenBank/DDBJ databases">
        <title>Genome sequence of the luminous mushroom Mycena chlorophos for searching fungal bioluminescence genes.</title>
        <authorList>
            <person name="Tanaka Y."/>
            <person name="Kasuga D."/>
            <person name="Oba Y."/>
            <person name="Hase S."/>
            <person name="Sato K."/>
            <person name="Oba Y."/>
            <person name="Sakakibara Y."/>
        </authorList>
    </citation>
    <scope>NUCLEOTIDE SEQUENCE</scope>
</reference>
<keyword evidence="3" id="KW-1185">Reference proteome</keyword>
<organism evidence="2 3">
    <name type="scientific">Mycena chlorophos</name>
    <name type="common">Agaric fungus</name>
    <name type="synonym">Agaricus chlorophos</name>
    <dbReference type="NCBI Taxonomy" id="658473"/>
    <lineage>
        <taxon>Eukaryota</taxon>
        <taxon>Fungi</taxon>
        <taxon>Dikarya</taxon>
        <taxon>Basidiomycota</taxon>
        <taxon>Agaricomycotina</taxon>
        <taxon>Agaricomycetes</taxon>
        <taxon>Agaricomycetidae</taxon>
        <taxon>Agaricales</taxon>
        <taxon>Marasmiineae</taxon>
        <taxon>Mycenaceae</taxon>
        <taxon>Mycena</taxon>
    </lineage>
</organism>